<dbReference type="EMBL" id="AAGJMH010000034">
    <property type="protein sequence ID" value="EBO7435197.1"/>
    <property type="molecule type" value="Genomic_DNA"/>
</dbReference>
<protein>
    <submittedName>
        <fullName evidence="1">Uncharacterized protein</fullName>
    </submittedName>
</protein>
<dbReference type="AlphaFoldDB" id="A0A5U1KP67"/>
<accession>A0A5U1KP67</accession>
<comment type="caution">
    <text evidence="1">The sequence shown here is derived from an EMBL/GenBank/DDBJ whole genome shotgun (WGS) entry which is preliminary data.</text>
</comment>
<sequence length="91" mass="10864">MNRTNFNVIMKDIVAERFDDESEALTFLVSEMRANGYYINPNDYYLCCVRGGLNITKLDRIQNYGKRFKAHQIKEELKSVYEHIKEKCKEY</sequence>
<name>A0A5U1KP67_SALER</name>
<proteinExistence type="predicted"/>
<evidence type="ECO:0000313" key="1">
    <source>
        <dbReference type="EMBL" id="EBO7435197.1"/>
    </source>
</evidence>
<organism evidence="1">
    <name type="scientific">Salmonella enterica</name>
    <name type="common">Salmonella choleraesuis</name>
    <dbReference type="NCBI Taxonomy" id="28901"/>
    <lineage>
        <taxon>Bacteria</taxon>
        <taxon>Pseudomonadati</taxon>
        <taxon>Pseudomonadota</taxon>
        <taxon>Gammaproteobacteria</taxon>
        <taxon>Enterobacterales</taxon>
        <taxon>Enterobacteriaceae</taxon>
        <taxon>Salmonella</taxon>
    </lineage>
</organism>
<reference evidence="1" key="1">
    <citation type="submission" date="2018-08" db="EMBL/GenBank/DDBJ databases">
        <authorList>
            <consortium name="PulseNet: The National Subtyping Network for Foodborne Disease Surveillance"/>
            <person name="Tarr C.L."/>
            <person name="Trees E."/>
            <person name="Katz L.S."/>
            <person name="Carleton-Romer H.A."/>
            <person name="Stroika S."/>
            <person name="Kucerova Z."/>
            <person name="Roache K.F."/>
            <person name="Sabol A.L."/>
            <person name="Besser J."/>
            <person name="Gerner-Smidt P."/>
        </authorList>
    </citation>
    <scope>NUCLEOTIDE SEQUENCE</scope>
    <source>
        <strain evidence="1">PNUSAS046152</strain>
    </source>
</reference>
<gene>
    <name evidence="1" type="ORF">D0U91_23105</name>
</gene>